<dbReference type="SUPFAM" id="SSF75304">
    <property type="entry name" value="Amidase signature (AS) enzymes"/>
    <property type="match status" value="1"/>
</dbReference>
<dbReference type="GO" id="GO:0012505">
    <property type="term" value="C:endomembrane system"/>
    <property type="evidence" value="ECO:0007669"/>
    <property type="project" value="TreeGrafter"/>
</dbReference>
<evidence type="ECO:0000313" key="2">
    <source>
        <dbReference type="Proteomes" id="UP000801492"/>
    </source>
</evidence>
<dbReference type="InterPro" id="IPR052739">
    <property type="entry name" value="FAAH2"/>
</dbReference>
<protein>
    <recommendedName>
        <fullName evidence="3">Amidase domain-containing protein</fullName>
    </recommendedName>
</protein>
<evidence type="ECO:0000313" key="1">
    <source>
        <dbReference type="EMBL" id="KAF2889630.1"/>
    </source>
</evidence>
<dbReference type="InterPro" id="IPR036928">
    <property type="entry name" value="AS_sf"/>
</dbReference>
<comment type="caution">
    <text evidence="1">The sequence shown here is derived from an EMBL/GenBank/DDBJ whole genome shotgun (WGS) entry which is preliminary data.</text>
</comment>
<gene>
    <name evidence="1" type="ORF">ILUMI_16543</name>
</gene>
<dbReference type="AlphaFoldDB" id="A0A8K0CU72"/>
<dbReference type="Gene3D" id="3.90.1300.10">
    <property type="entry name" value="Amidase signature (AS) domain"/>
    <property type="match status" value="1"/>
</dbReference>
<sequence length="70" mass="7436">MLNCVVADRFEAALKEAQAADDLIKSGTISEEDLAKNKPFLGVPFTTKDCIAVKDRSGSGANINGLPIKK</sequence>
<name>A0A8K0CU72_IGNLU</name>
<keyword evidence="2" id="KW-1185">Reference proteome</keyword>
<evidence type="ECO:0008006" key="3">
    <source>
        <dbReference type="Google" id="ProtNLM"/>
    </source>
</evidence>
<dbReference type="PANTHER" id="PTHR43372:SF4">
    <property type="entry name" value="FATTY-ACID AMIDE HYDROLASE 2"/>
    <property type="match status" value="1"/>
</dbReference>
<proteinExistence type="predicted"/>
<dbReference type="Proteomes" id="UP000801492">
    <property type="component" value="Unassembled WGS sequence"/>
</dbReference>
<organism evidence="1 2">
    <name type="scientific">Ignelater luminosus</name>
    <name type="common">Cucubano</name>
    <name type="synonym">Pyrophorus luminosus</name>
    <dbReference type="NCBI Taxonomy" id="2038154"/>
    <lineage>
        <taxon>Eukaryota</taxon>
        <taxon>Metazoa</taxon>
        <taxon>Ecdysozoa</taxon>
        <taxon>Arthropoda</taxon>
        <taxon>Hexapoda</taxon>
        <taxon>Insecta</taxon>
        <taxon>Pterygota</taxon>
        <taxon>Neoptera</taxon>
        <taxon>Endopterygota</taxon>
        <taxon>Coleoptera</taxon>
        <taxon>Polyphaga</taxon>
        <taxon>Elateriformia</taxon>
        <taxon>Elateroidea</taxon>
        <taxon>Elateridae</taxon>
        <taxon>Agrypninae</taxon>
        <taxon>Pyrophorini</taxon>
        <taxon>Ignelater</taxon>
    </lineage>
</organism>
<dbReference type="EMBL" id="VTPC01064380">
    <property type="protein sequence ID" value="KAF2889630.1"/>
    <property type="molecule type" value="Genomic_DNA"/>
</dbReference>
<dbReference type="PANTHER" id="PTHR43372">
    <property type="entry name" value="FATTY-ACID AMIDE HYDROLASE"/>
    <property type="match status" value="1"/>
</dbReference>
<dbReference type="OrthoDB" id="6428749at2759"/>
<reference evidence="1" key="1">
    <citation type="submission" date="2019-08" db="EMBL/GenBank/DDBJ databases">
        <title>The genome of the North American firefly Photinus pyralis.</title>
        <authorList>
            <consortium name="Photinus pyralis genome working group"/>
            <person name="Fallon T.R."/>
            <person name="Sander Lower S.E."/>
            <person name="Weng J.-K."/>
        </authorList>
    </citation>
    <scope>NUCLEOTIDE SEQUENCE</scope>
    <source>
        <strain evidence="1">TRF0915ILg1</strain>
        <tissue evidence="1">Whole body</tissue>
    </source>
</reference>
<accession>A0A8K0CU72</accession>